<name>A0A387BDV3_9MICO</name>
<dbReference type="PROSITE" id="PS51078">
    <property type="entry name" value="ICLR_ED"/>
    <property type="match status" value="1"/>
</dbReference>
<dbReference type="Pfam" id="PF09339">
    <property type="entry name" value="HTH_IclR"/>
    <property type="match status" value="1"/>
</dbReference>
<dbReference type="SUPFAM" id="SSF46785">
    <property type="entry name" value="Winged helix' DNA-binding domain"/>
    <property type="match status" value="1"/>
</dbReference>
<dbReference type="PANTHER" id="PTHR30136">
    <property type="entry name" value="HELIX-TURN-HELIX TRANSCRIPTIONAL REGULATOR, ICLR FAMILY"/>
    <property type="match status" value="1"/>
</dbReference>
<dbReference type="SMART" id="SM00346">
    <property type="entry name" value="HTH_ICLR"/>
    <property type="match status" value="1"/>
</dbReference>
<evidence type="ECO:0000256" key="5">
    <source>
        <dbReference type="ARBA" id="ARBA00058938"/>
    </source>
</evidence>
<comment type="function">
    <text evidence="5">May be an activator protein for the gylABX operon.</text>
</comment>
<dbReference type="SUPFAM" id="SSF55781">
    <property type="entry name" value="GAF domain-like"/>
    <property type="match status" value="1"/>
</dbReference>
<dbReference type="Proteomes" id="UP000278886">
    <property type="component" value="Chromosome"/>
</dbReference>
<evidence type="ECO:0000259" key="7">
    <source>
        <dbReference type="PROSITE" id="PS51077"/>
    </source>
</evidence>
<protein>
    <recommendedName>
        <fullName evidence="6">Glycerol operon regulatory protein</fullName>
    </recommendedName>
</protein>
<evidence type="ECO:0000256" key="4">
    <source>
        <dbReference type="ARBA" id="ARBA00023163"/>
    </source>
</evidence>
<dbReference type="PANTHER" id="PTHR30136:SF24">
    <property type="entry name" value="HTH-TYPE TRANSCRIPTIONAL REPRESSOR ALLR"/>
    <property type="match status" value="1"/>
</dbReference>
<gene>
    <name evidence="9" type="ORF">D7I47_14155</name>
</gene>
<evidence type="ECO:0000259" key="8">
    <source>
        <dbReference type="PROSITE" id="PS51078"/>
    </source>
</evidence>
<keyword evidence="10" id="KW-1185">Reference proteome</keyword>
<evidence type="ECO:0000256" key="1">
    <source>
        <dbReference type="ARBA" id="ARBA00022798"/>
    </source>
</evidence>
<proteinExistence type="predicted"/>
<evidence type="ECO:0000313" key="9">
    <source>
        <dbReference type="EMBL" id="AYF99285.1"/>
    </source>
</evidence>
<dbReference type="InterPro" id="IPR014757">
    <property type="entry name" value="Tscrpt_reg_IclR_C"/>
</dbReference>
<dbReference type="Gene3D" id="1.10.10.10">
    <property type="entry name" value="Winged helix-like DNA-binding domain superfamily/Winged helix DNA-binding domain"/>
    <property type="match status" value="1"/>
</dbReference>
<dbReference type="InterPro" id="IPR050707">
    <property type="entry name" value="HTH_MetabolicPath_Reg"/>
</dbReference>
<evidence type="ECO:0000256" key="3">
    <source>
        <dbReference type="ARBA" id="ARBA00023125"/>
    </source>
</evidence>
<dbReference type="Pfam" id="PF01614">
    <property type="entry name" value="IclR_C"/>
    <property type="match status" value="1"/>
</dbReference>
<dbReference type="AlphaFoldDB" id="A0A387BDV3"/>
<evidence type="ECO:0000256" key="2">
    <source>
        <dbReference type="ARBA" id="ARBA00023015"/>
    </source>
</evidence>
<dbReference type="FunFam" id="1.10.10.10:FF:000056">
    <property type="entry name" value="IclR family transcriptional regulator"/>
    <property type="match status" value="1"/>
</dbReference>
<keyword evidence="2" id="KW-0805">Transcription regulation</keyword>
<dbReference type="GO" id="GO:0003677">
    <property type="term" value="F:DNA binding"/>
    <property type="evidence" value="ECO:0007669"/>
    <property type="project" value="UniProtKB-KW"/>
</dbReference>
<dbReference type="EMBL" id="CP032630">
    <property type="protein sequence ID" value="AYF99285.1"/>
    <property type="molecule type" value="Genomic_DNA"/>
</dbReference>
<dbReference type="GO" id="GO:0006071">
    <property type="term" value="P:glycerol metabolic process"/>
    <property type="evidence" value="ECO:0007669"/>
    <property type="project" value="UniProtKB-KW"/>
</dbReference>
<dbReference type="GO" id="GO:0045892">
    <property type="term" value="P:negative regulation of DNA-templated transcription"/>
    <property type="evidence" value="ECO:0007669"/>
    <property type="project" value="TreeGrafter"/>
</dbReference>
<dbReference type="InterPro" id="IPR029016">
    <property type="entry name" value="GAF-like_dom_sf"/>
</dbReference>
<organism evidence="9 10">
    <name type="scientific">Protaetiibacter intestinalis</name>
    <dbReference type="NCBI Taxonomy" id="2419774"/>
    <lineage>
        <taxon>Bacteria</taxon>
        <taxon>Bacillati</taxon>
        <taxon>Actinomycetota</taxon>
        <taxon>Actinomycetes</taxon>
        <taxon>Micrococcales</taxon>
        <taxon>Microbacteriaceae</taxon>
        <taxon>Protaetiibacter</taxon>
    </lineage>
</organism>
<dbReference type="Gene3D" id="3.30.450.40">
    <property type="match status" value="1"/>
</dbReference>
<feature type="domain" description="HTH iclR-type" evidence="7">
    <location>
        <begin position="10"/>
        <end position="71"/>
    </location>
</feature>
<evidence type="ECO:0000313" key="10">
    <source>
        <dbReference type="Proteomes" id="UP000278886"/>
    </source>
</evidence>
<evidence type="ECO:0000256" key="6">
    <source>
        <dbReference type="ARBA" id="ARBA00070406"/>
    </source>
</evidence>
<dbReference type="OrthoDB" id="8479143at2"/>
<dbReference type="PROSITE" id="PS51077">
    <property type="entry name" value="HTH_ICLR"/>
    <property type="match status" value="1"/>
</dbReference>
<feature type="domain" description="IclR-ED" evidence="8">
    <location>
        <begin position="72"/>
        <end position="251"/>
    </location>
</feature>
<keyword evidence="3" id="KW-0238">DNA-binding</keyword>
<dbReference type="InterPro" id="IPR036388">
    <property type="entry name" value="WH-like_DNA-bd_sf"/>
</dbReference>
<dbReference type="KEGG" id="lyd:D7I47_14155"/>
<accession>A0A387BDV3</accession>
<reference evidence="10" key="1">
    <citation type="submission" date="2018-09" db="EMBL/GenBank/DDBJ databases">
        <title>Genome sequencing of strain 2DFWR-13.</title>
        <authorList>
            <person name="Heo J."/>
            <person name="Kim S.-J."/>
            <person name="Kwon S.-W."/>
        </authorList>
    </citation>
    <scope>NUCLEOTIDE SEQUENCE [LARGE SCALE GENOMIC DNA]</scope>
    <source>
        <strain evidence="10">2DFWR-13</strain>
    </source>
</reference>
<dbReference type="InterPro" id="IPR036390">
    <property type="entry name" value="WH_DNA-bd_sf"/>
</dbReference>
<dbReference type="InterPro" id="IPR005471">
    <property type="entry name" value="Tscrpt_reg_IclR_N"/>
</dbReference>
<dbReference type="GO" id="GO:0003700">
    <property type="term" value="F:DNA-binding transcription factor activity"/>
    <property type="evidence" value="ECO:0007669"/>
    <property type="project" value="TreeGrafter"/>
</dbReference>
<sequence>MAVASADGGVQSVERAFDLLERITRTGGEASISQLAESTPLPLPTIHRLLRTLVSSGYVHQLPSRRYGLGPGLIRLGEVASRQLGAWARPYLTDLVESLGETANLAILDGDMATYVAQVPSAHSMRMFTEIGRGVHTHASGVGKAILSQLDDERVRSVVGRAGMPTPTPQTIGSVDALIEELARIRARGYAIDDGEQELGVRCFAVSVPGMPTPTAISVSGPVTRVDDAFAARAVPLLLETARIIAADTRADRSTATGA</sequence>
<keyword evidence="4" id="KW-0804">Transcription</keyword>
<keyword evidence="1" id="KW-0319">Glycerol metabolism</keyword>